<dbReference type="Pfam" id="PF18962">
    <property type="entry name" value="Por_Secre_tail"/>
    <property type="match status" value="1"/>
</dbReference>
<dbReference type="EMBL" id="CP080429">
    <property type="protein sequence ID" value="QYJ68671.1"/>
    <property type="molecule type" value="Genomic_DNA"/>
</dbReference>
<dbReference type="InterPro" id="IPR026444">
    <property type="entry name" value="Secre_tail"/>
</dbReference>
<reference evidence="5 6" key="1">
    <citation type="submission" date="2021-07" db="EMBL/GenBank/DDBJ databases">
        <title>Flavobacterium WSW3-B6 sp.nov, isolated from seaweed.</title>
        <authorList>
            <person name="Muhammad N."/>
            <person name="Ho H."/>
            <person name="Lee Y.-J."/>
            <person name="Nguyen T."/>
            <person name="Ho J."/>
            <person name="Kim S.-G."/>
        </authorList>
    </citation>
    <scope>NUCLEOTIDE SEQUENCE [LARGE SCALE GENOMIC DNA]</scope>
    <source>
        <strain evidence="5 6">WSW3-B6</strain>
    </source>
</reference>
<proteinExistence type="predicted"/>
<keyword evidence="1 3" id="KW-0732">Signal</keyword>
<dbReference type="SUPFAM" id="SSF51445">
    <property type="entry name" value="(Trans)glycosidases"/>
    <property type="match status" value="1"/>
</dbReference>
<dbReference type="InterPro" id="IPR017853">
    <property type="entry name" value="GH"/>
</dbReference>
<dbReference type="InterPro" id="IPR014756">
    <property type="entry name" value="Ig_E-set"/>
</dbReference>
<dbReference type="Proteomes" id="UP000825381">
    <property type="component" value="Chromosome"/>
</dbReference>
<dbReference type="NCBIfam" id="TIGR04183">
    <property type="entry name" value="Por_Secre_tail"/>
    <property type="match status" value="1"/>
</dbReference>
<dbReference type="SUPFAM" id="SSF81296">
    <property type="entry name" value="E set domains"/>
    <property type="match status" value="1"/>
</dbReference>
<sequence length="938" mass="103897">MKKFTALFLLLSCVGFAQITTSPTPALATGPVTVFFDKAGTPLESYNGTIYAHTGVTVDGEQWQGVIGTWGDNDVQPALTLVSGTTYQFEITPDLYTFYGIPTTSTITEISVVFRAASGSPQSEDLFTDIGAFQVNLTAPDEDSTTLLSAGGSLNITAENTGGNANYTLQSNGATIITSNNVTSFSYNATNITENQNYALVVMQGGNTITKNFSVVVNPNTVTQAMPMGVRDGINYNDADDTKATLVLNAPGKDFVYVAGSFNNWQPTSAYAMKKDNATGKFWLEITGLTPGEVNSFQYWVVDETPLANSPAMVKTADPFSTLVLSSFDDQYIAASTYPNLPEYPAGQSFETSVIQTAQVPYNWQVTDFEKPEKEDLIIYELLIRDFNEQKTWTSLISQFGYLRDLNINAIQLMPVMEFEGNISWGYNTAYHMALDKAYGTAESMKQFIDICHQNGIAVILDVALNHVYGRSPLARMWVNDPDGDGFGNTTAENPYCNITATHSYSVGTDLNHQSELTQYYVERTIEHWMNEFKIDGFRWDLTKGFTQECTGNNDSCTNAYHADRVNILMEYADIQWAIDPDFYVIFEHLGFGGSAQEEVEWANYRIDEGKGIMLWGKFTEPYNQNSMGYAENSNFNTMDFENRGFQQPRLIGYAESHDEERLMYKNLAFGNSDGGYDVTDEATALERMKAIGAVVFTIPGPKMLWQFGELGYEYSINYCENGTITEGCRTDPKPIPFELGYTADANRMGIYNAWADIIKLRRTRPVFHTNTFTIDSGDLTPRIDIWNESLPAGDLSSVIVVANFDVTAQTVNTFFPTTDDWYDLLDSDAVISGTVENVTLQPGEFKIYGNQPALLNAEGFEATTKVALYPNPATNSFSINTPTQQVTVYTLTGQLVKTYNGTAANTAFNVEGLSNGMYFVKITDDANRVSTIKLIKK</sequence>
<dbReference type="RefSeq" id="WP_220641011.1">
    <property type="nucleotide sequence ID" value="NZ_CP080429.1"/>
</dbReference>
<keyword evidence="6" id="KW-1185">Reference proteome</keyword>
<evidence type="ECO:0000313" key="6">
    <source>
        <dbReference type="Proteomes" id="UP000825381"/>
    </source>
</evidence>
<name>A0ABX8V776_9FLAO</name>
<evidence type="ECO:0000259" key="4">
    <source>
        <dbReference type="SMART" id="SM00642"/>
    </source>
</evidence>
<feature type="signal peptide" evidence="3">
    <location>
        <begin position="1"/>
        <end position="17"/>
    </location>
</feature>
<dbReference type="CDD" id="cd11350">
    <property type="entry name" value="AmyAc_4"/>
    <property type="match status" value="1"/>
</dbReference>
<dbReference type="Gene3D" id="3.20.20.80">
    <property type="entry name" value="Glycosidases"/>
    <property type="match status" value="1"/>
</dbReference>
<feature type="domain" description="Glycosyl hydrolase family 13 catalytic" evidence="4">
    <location>
        <begin position="381"/>
        <end position="762"/>
    </location>
</feature>
<keyword evidence="2" id="KW-0119">Carbohydrate metabolism</keyword>
<organism evidence="5 6">
    <name type="scientific">Flavobacterium litorale</name>
    <dbReference type="NCBI Taxonomy" id="2856519"/>
    <lineage>
        <taxon>Bacteria</taxon>
        <taxon>Pseudomonadati</taxon>
        <taxon>Bacteroidota</taxon>
        <taxon>Flavobacteriia</taxon>
        <taxon>Flavobacteriales</taxon>
        <taxon>Flavobacteriaceae</taxon>
        <taxon>Flavobacterium</taxon>
    </lineage>
</organism>
<dbReference type="InterPro" id="IPR006047">
    <property type="entry name" value="GH13_cat_dom"/>
</dbReference>
<evidence type="ECO:0000256" key="1">
    <source>
        <dbReference type="ARBA" id="ARBA00022729"/>
    </source>
</evidence>
<feature type="chain" id="PRO_5046170253" evidence="3">
    <location>
        <begin position="18"/>
        <end position="938"/>
    </location>
</feature>
<evidence type="ECO:0000313" key="5">
    <source>
        <dbReference type="EMBL" id="QYJ68671.1"/>
    </source>
</evidence>
<evidence type="ECO:0000256" key="3">
    <source>
        <dbReference type="SAM" id="SignalP"/>
    </source>
</evidence>
<accession>A0ABX8V776</accession>
<dbReference type="Pfam" id="PF00128">
    <property type="entry name" value="Alpha-amylase"/>
    <property type="match status" value="1"/>
</dbReference>
<gene>
    <name evidence="5" type="ORF">K1I41_01980</name>
</gene>
<protein>
    <submittedName>
        <fullName evidence="5">T9SS type A sorting domain-containing protein</fullName>
    </submittedName>
</protein>
<dbReference type="InterPro" id="IPR013783">
    <property type="entry name" value="Ig-like_fold"/>
</dbReference>
<evidence type="ECO:0000256" key="2">
    <source>
        <dbReference type="ARBA" id="ARBA00023277"/>
    </source>
</evidence>
<dbReference type="PANTHER" id="PTHR43651">
    <property type="entry name" value="1,4-ALPHA-GLUCAN-BRANCHING ENZYME"/>
    <property type="match status" value="1"/>
</dbReference>
<dbReference type="Gene3D" id="2.60.40.10">
    <property type="entry name" value="Immunoglobulins"/>
    <property type="match status" value="1"/>
</dbReference>
<dbReference type="SMART" id="SM00642">
    <property type="entry name" value="Aamy"/>
    <property type="match status" value="1"/>
</dbReference>